<organism evidence="1 2">
    <name type="scientific">Candidatus Uhrbacteria bacterium RIFCSPLOWO2_02_FULL_53_10</name>
    <dbReference type="NCBI Taxonomy" id="1802411"/>
    <lineage>
        <taxon>Bacteria</taxon>
        <taxon>Candidatus Uhriibacteriota</taxon>
    </lineage>
</organism>
<dbReference type="Proteomes" id="UP000177574">
    <property type="component" value="Unassembled WGS sequence"/>
</dbReference>
<evidence type="ECO:0000313" key="1">
    <source>
        <dbReference type="EMBL" id="OGL89597.1"/>
    </source>
</evidence>
<comment type="caution">
    <text evidence="1">The sequence shown here is derived from an EMBL/GenBank/DDBJ whole genome shotgun (WGS) entry which is preliminary data.</text>
</comment>
<protein>
    <recommendedName>
        <fullName evidence="3">Helicase C-terminal domain-containing protein</fullName>
    </recommendedName>
</protein>
<sequence>MSTGKWYHGRMSHTPTYQCTLFAREFTPHILDIAKRQTHPVVVCVKSKHAVEAIHRAARHCGLRSDRLHANRPTAKQRRAHEAFHTGALDMLVVTPRALADWPLSCCHTALLAGAIDADAYQTAALSAPRHILILRTPSQDQAMRDLEATHSVRLLPVSLPRPALVAVAVNLSRSWRGVLRRHRVCSVRV</sequence>
<dbReference type="Gene3D" id="3.40.50.300">
    <property type="entry name" value="P-loop containing nucleotide triphosphate hydrolases"/>
    <property type="match status" value="1"/>
</dbReference>
<name>A0A1F7VHZ4_9BACT</name>
<dbReference type="InterPro" id="IPR027417">
    <property type="entry name" value="P-loop_NTPase"/>
</dbReference>
<dbReference type="SUPFAM" id="SSF52540">
    <property type="entry name" value="P-loop containing nucleoside triphosphate hydrolases"/>
    <property type="match status" value="1"/>
</dbReference>
<proteinExistence type="predicted"/>
<evidence type="ECO:0008006" key="3">
    <source>
        <dbReference type="Google" id="ProtNLM"/>
    </source>
</evidence>
<dbReference type="EMBL" id="MGET01000031">
    <property type="protein sequence ID" value="OGL89597.1"/>
    <property type="molecule type" value="Genomic_DNA"/>
</dbReference>
<dbReference type="AlphaFoldDB" id="A0A1F7VHZ4"/>
<reference evidence="1 2" key="1">
    <citation type="journal article" date="2016" name="Nat. Commun.">
        <title>Thousands of microbial genomes shed light on interconnected biogeochemical processes in an aquifer system.</title>
        <authorList>
            <person name="Anantharaman K."/>
            <person name="Brown C.T."/>
            <person name="Hug L.A."/>
            <person name="Sharon I."/>
            <person name="Castelle C.J."/>
            <person name="Probst A.J."/>
            <person name="Thomas B.C."/>
            <person name="Singh A."/>
            <person name="Wilkins M.J."/>
            <person name="Karaoz U."/>
            <person name="Brodie E.L."/>
            <person name="Williams K.H."/>
            <person name="Hubbard S.S."/>
            <person name="Banfield J.F."/>
        </authorList>
    </citation>
    <scope>NUCLEOTIDE SEQUENCE [LARGE SCALE GENOMIC DNA]</scope>
</reference>
<gene>
    <name evidence="1" type="ORF">A3I45_00115</name>
</gene>
<evidence type="ECO:0000313" key="2">
    <source>
        <dbReference type="Proteomes" id="UP000177574"/>
    </source>
</evidence>
<accession>A0A1F7VHZ4</accession>